<organism evidence="6 7">
    <name type="scientific">Boothiomyces macroporosus</name>
    <dbReference type="NCBI Taxonomy" id="261099"/>
    <lineage>
        <taxon>Eukaryota</taxon>
        <taxon>Fungi</taxon>
        <taxon>Fungi incertae sedis</taxon>
        <taxon>Chytridiomycota</taxon>
        <taxon>Chytridiomycota incertae sedis</taxon>
        <taxon>Chytridiomycetes</taxon>
        <taxon>Rhizophydiales</taxon>
        <taxon>Terramycetaceae</taxon>
        <taxon>Boothiomyces</taxon>
    </lineage>
</organism>
<evidence type="ECO:0000313" key="7">
    <source>
        <dbReference type="Proteomes" id="UP001210925"/>
    </source>
</evidence>
<dbReference type="PANTHER" id="PTHR12705">
    <property type="entry name" value="ORIGIN RECOGNITION COMPLEX SUBUNIT 5"/>
    <property type="match status" value="1"/>
</dbReference>
<evidence type="ECO:0000256" key="3">
    <source>
        <dbReference type="ARBA" id="ARBA00023242"/>
    </source>
</evidence>
<feature type="domain" description="ORC5 lid" evidence="5">
    <location>
        <begin position="79"/>
        <end position="137"/>
    </location>
</feature>
<dbReference type="GO" id="GO:0005664">
    <property type="term" value="C:nuclear origin of replication recognition complex"/>
    <property type="evidence" value="ECO:0007669"/>
    <property type="project" value="TreeGrafter"/>
</dbReference>
<dbReference type="Pfam" id="PF14630">
    <property type="entry name" value="ORC5_C"/>
    <property type="match status" value="1"/>
</dbReference>
<keyword evidence="7" id="KW-1185">Reference proteome</keyword>
<feature type="domain" description="Origin recognition complex subunit 5 C-terminal" evidence="4">
    <location>
        <begin position="155"/>
        <end position="272"/>
    </location>
</feature>
<name>A0AAD5UMK5_9FUNG</name>
<dbReference type="PANTHER" id="PTHR12705:SF0">
    <property type="entry name" value="ORIGIN RECOGNITION COMPLEX SUBUNIT 5"/>
    <property type="match status" value="1"/>
</dbReference>
<evidence type="ECO:0000259" key="5">
    <source>
        <dbReference type="Pfam" id="PF21639"/>
    </source>
</evidence>
<keyword evidence="3" id="KW-0539">Nucleus</keyword>
<protein>
    <submittedName>
        <fullName evidence="6">Origin recognition complex subunit 5</fullName>
    </submittedName>
</protein>
<evidence type="ECO:0000256" key="2">
    <source>
        <dbReference type="ARBA" id="ARBA00022705"/>
    </source>
</evidence>
<dbReference type="EMBL" id="JADGKB010000005">
    <property type="protein sequence ID" value="KAJ3261546.1"/>
    <property type="molecule type" value="Genomic_DNA"/>
</dbReference>
<dbReference type="InterPro" id="IPR047088">
    <property type="entry name" value="ORC5_C"/>
</dbReference>
<dbReference type="AlphaFoldDB" id="A0AAD5UMK5"/>
<reference evidence="6" key="1">
    <citation type="submission" date="2020-05" db="EMBL/GenBank/DDBJ databases">
        <title>Phylogenomic resolution of chytrid fungi.</title>
        <authorList>
            <person name="Stajich J.E."/>
            <person name="Amses K."/>
            <person name="Simmons R."/>
            <person name="Seto K."/>
            <person name="Myers J."/>
            <person name="Bonds A."/>
            <person name="Quandt C.A."/>
            <person name="Barry K."/>
            <person name="Liu P."/>
            <person name="Grigoriev I."/>
            <person name="Longcore J.E."/>
            <person name="James T.Y."/>
        </authorList>
    </citation>
    <scope>NUCLEOTIDE SEQUENCE</scope>
    <source>
        <strain evidence="6">PLAUS21</strain>
    </source>
</reference>
<dbReference type="Proteomes" id="UP001210925">
    <property type="component" value="Unassembled WGS sequence"/>
</dbReference>
<accession>A0AAD5UMK5</accession>
<keyword evidence="2" id="KW-0235">DNA replication</keyword>
<comment type="subcellular location">
    <subcellularLocation>
        <location evidence="1">Nucleus</location>
    </subcellularLocation>
</comment>
<evidence type="ECO:0000256" key="1">
    <source>
        <dbReference type="ARBA" id="ARBA00004123"/>
    </source>
</evidence>
<dbReference type="Pfam" id="PF21639">
    <property type="entry name" value="ORC5_lid"/>
    <property type="match status" value="1"/>
</dbReference>
<dbReference type="GO" id="GO:0006270">
    <property type="term" value="P:DNA replication initiation"/>
    <property type="evidence" value="ECO:0007669"/>
    <property type="project" value="TreeGrafter"/>
</dbReference>
<proteinExistence type="predicted"/>
<dbReference type="InterPro" id="IPR020796">
    <property type="entry name" value="ORC5"/>
</dbReference>
<evidence type="ECO:0000313" key="6">
    <source>
        <dbReference type="EMBL" id="KAJ3261546.1"/>
    </source>
</evidence>
<evidence type="ECO:0000259" key="4">
    <source>
        <dbReference type="Pfam" id="PF14630"/>
    </source>
</evidence>
<sequence length="278" mass="32786">MQVFDQIEELDIEPNVFPFLMKLHEIQPQIQIIFISFLKWNLLQKYFLYPQPLTVNFQKYSRDETIQILMLDGKDFMKYEQFVGLVIDSISSVTTNLNELRYLCSVLYPKYIEPIKEGKATADQSSKLFTLFQRHLQVAFNNLFLRTMNDKKIELPYYTKFLLIASFLGSFNPSRLDNRFFTKGGEKKIIKHKSKRQQLLGPKAFDIERLLAIFYSILDQEIPGCFDISTLVNLRLLIKVNNHLNYKIKCNVGYEFILIVSKSVSFDISKYLYDFTEI</sequence>
<dbReference type="InterPro" id="IPR048866">
    <property type="entry name" value="ORC5_lid"/>
</dbReference>
<gene>
    <name evidence="6" type="primary">ORC5</name>
    <name evidence="6" type="ORF">HK103_005384</name>
</gene>
<comment type="caution">
    <text evidence="6">The sequence shown here is derived from an EMBL/GenBank/DDBJ whole genome shotgun (WGS) entry which is preliminary data.</text>
</comment>
<dbReference type="GO" id="GO:0003688">
    <property type="term" value="F:DNA replication origin binding"/>
    <property type="evidence" value="ECO:0007669"/>
    <property type="project" value="TreeGrafter"/>
</dbReference>